<feature type="domain" description="GAG-pre-integrase" evidence="3">
    <location>
        <begin position="483"/>
        <end position="531"/>
    </location>
</feature>
<dbReference type="PANTHER" id="PTHR37610">
    <property type="entry name" value="CCHC-TYPE DOMAIN-CONTAINING PROTEIN"/>
    <property type="match status" value="1"/>
</dbReference>
<evidence type="ECO:0000259" key="2">
    <source>
        <dbReference type="Pfam" id="PF03732"/>
    </source>
</evidence>
<accession>A0ABQ8I051</accession>
<dbReference type="Pfam" id="PF03732">
    <property type="entry name" value="Retrotrans_gag"/>
    <property type="match status" value="1"/>
</dbReference>
<feature type="region of interest" description="Disordered" evidence="1">
    <location>
        <begin position="1"/>
        <end position="27"/>
    </location>
</feature>
<dbReference type="Pfam" id="PF13976">
    <property type="entry name" value="gag_pre-integrs"/>
    <property type="match status" value="1"/>
</dbReference>
<evidence type="ECO:0000313" key="7">
    <source>
        <dbReference type="Proteomes" id="UP000827721"/>
    </source>
</evidence>
<evidence type="ECO:0000259" key="3">
    <source>
        <dbReference type="Pfam" id="PF13976"/>
    </source>
</evidence>
<feature type="region of interest" description="Disordered" evidence="1">
    <location>
        <begin position="591"/>
        <end position="639"/>
    </location>
</feature>
<proteinExistence type="predicted"/>
<evidence type="ECO:0000259" key="5">
    <source>
        <dbReference type="Pfam" id="PF22936"/>
    </source>
</evidence>
<feature type="domain" description="Retrovirus-related Pol polyprotein from transposon TNT 1-94-like beta-barrel" evidence="5">
    <location>
        <begin position="379"/>
        <end position="452"/>
    </location>
</feature>
<dbReference type="Proteomes" id="UP000827721">
    <property type="component" value="Unassembled WGS sequence"/>
</dbReference>
<evidence type="ECO:0000256" key="1">
    <source>
        <dbReference type="SAM" id="MobiDB-lite"/>
    </source>
</evidence>
<evidence type="ECO:0008006" key="8">
    <source>
        <dbReference type="Google" id="ProtNLM"/>
    </source>
</evidence>
<protein>
    <recommendedName>
        <fullName evidence="8">GAG-pre-integrase domain-containing protein</fullName>
    </recommendedName>
</protein>
<comment type="caution">
    <text evidence="6">The sequence shown here is derived from an EMBL/GenBank/DDBJ whole genome shotgun (WGS) entry which is preliminary data.</text>
</comment>
<evidence type="ECO:0000259" key="4">
    <source>
        <dbReference type="Pfam" id="PF14244"/>
    </source>
</evidence>
<dbReference type="InterPro" id="IPR054722">
    <property type="entry name" value="PolX-like_BBD"/>
</dbReference>
<dbReference type="InterPro" id="IPR029472">
    <property type="entry name" value="Copia-like_N"/>
</dbReference>
<feature type="compositionally biased region" description="Low complexity" evidence="1">
    <location>
        <begin position="658"/>
        <end position="671"/>
    </location>
</feature>
<gene>
    <name evidence="6" type="ORF">JRO89_XS05G0005200</name>
</gene>
<dbReference type="InterPro" id="IPR005162">
    <property type="entry name" value="Retrotrans_gag_dom"/>
</dbReference>
<dbReference type="Pfam" id="PF14244">
    <property type="entry name" value="Retrotran_gag_3"/>
    <property type="match status" value="1"/>
</dbReference>
<evidence type="ECO:0000313" key="6">
    <source>
        <dbReference type="EMBL" id="KAH7569829.1"/>
    </source>
</evidence>
<feature type="region of interest" description="Disordered" evidence="1">
    <location>
        <begin position="658"/>
        <end position="684"/>
    </location>
</feature>
<dbReference type="InterPro" id="IPR025724">
    <property type="entry name" value="GAG-pre-integrase_dom"/>
</dbReference>
<reference evidence="6 7" key="1">
    <citation type="submission" date="2021-02" db="EMBL/GenBank/DDBJ databases">
        <title>Plant Genome Project.</title>
        <authorList>
            <person name="Zhang R.-G."/>
        </authorList>
    </citation>
    <scope>NUCLEOTIDE SEQUENCE [LARGE SCALE GENOMIC DNA]</scope>
    <source>
        <tissue evidence="6">Leaves</tissue>
    </source>
</reference>
<feature type="domain" description="Retrotransposon gag" evidence="2">
    <location>
        <begin position="100"/>
        <end position="163"/>
    </location>
</feature>
<feature type="domain" description="Retrotransposon Copia-like N-terminal" evidence="4">
    <location>
        <begin position="25"/>
        <end position="70"/>
    </location>
</feature>
<dbReference type="EMBL" id="JAFEMO010000005">
    <property type="protein sequence ID" value="KAH7569829.1"/>
    <property type="molecule type" value="Genomic_DNA"/>
</dbReference>
<name>A0ABQ8I051_9ROSI</name>
<dbReference type="Pfam" id="PF22936">
    <property type="entry name" value="Pol_BBD"/>
    <property type="match status" value="1"/>
</dbReference>
<dbReference type="PANTHER" id="PTHR37610:SF101">
    <property type="entry name" value="(RAPE) HYPOTHETICAL PROTEIN"/>
    <property type="match status" value="1"/>
</dbReference>
<organism evidence="6 7">
    <name type="scientific">Xanthoceras sorbifolium</name>
    <dbReference type="NCBI Taxonomy" id="99658"/>
    <lineage>
        <taxon>Eukaryota</taxon>
        <taxon>Viridiplantae</taxon>
        <taxon>Streptophyta</taxon>
        <taxon>Embryophyta</taxon>
        <taxon>Tracheophyta</taxon>
        <taxon>Spermatophyta</taxon>
        <taxon>Magnoliopsida</taxon>
        <taxon>eudicotyledons</taxon>
        <taxon>Gunneridae</taxon>
        <taxon>Pentapetalae</taxon>
        <taxon>rosids</taxon>
        <taxon>malvids</taxon>
        <taxon>Sapindales</taxon>
        <taxon>Sapindaceae</taxon>
        <taxon>Xanthoceroideae</taxon>
        <taxon>Xanthoceras</taxon>
    </lineage>
</organism>
<keyword evidence="7" id="KW-1185">Reference proteome</keyword>
<sequence length="791" mass="87362">MAVDDEAPPPPPLKIEPNSPFYLGPQDRPGDFITPTRLRDDNYDDWSSDVRTALEARRKYEFLDGTITTPTPPCTQSDWNAIHAMLVSWITNTISPEVKSSLSKYRDAKRLWDNLKSRLAVVNGPRIQQLHTSIAKCEQTKNMSVSSYFAKLNKLWEELHNHEPLIECSCCSSCTAGVQHESRRETGMLHQFLMGLYSEYYAQTRANILSQEPLPSLNRAYQLLIQDERVRLAKATPEDTSSETALGFALRTDTGRERGRVDRPDRSHLVCTHCKKTGHEVTHCFELHGYPEWYDDRMKTNGGGRGRGRHNGRGRSSARANTTVTIPVMGAADTVAGGTAGSSSHHVFSADQWKALAGFFGNVKIPENRLNGTFNAQLWIVDTGANHHVTGDMSWLINKKTISDYSVGLPNGKTVNATKEGSVRLSDKITLKHVLYVPELSCNLISVSQMNDDLQCTVQFNSYMCAIQDQSRELIGTSVRRDGLYYFGGTDSVQHVSVKGDSSNLELWHRRMGHPSEKVVKLLPPANIIPDKIVELNEDVDLDFLDVEAFDNMENIDGQFTVQVQQDQAAQQVHSTQPAVASTELGHVAPAAGLGSDSITKPIPQQLDMDQPNVGPSVEIPHVPQSSLGDNESSDMGRGFRKKFPSVLLRDFVTHTVSVTSPSPATSTPQHSSDKDPPPSPNNLAAAAKEALSLCPHRTSPRNNTYRHGNTHYQGCCRRRSYKKQLRRKQKRRVQKSGRTVCNIGYKANIGPIGCGHRDKATFAAAARLLGLGGGYLSFVGQLGGQIGESG</sequence>